<comment type="caution">
    <text evidence="2">The sequence shown here is derived from an EMBL/GenBank/DDBJ whole genome shotgun (WGS) entry which is preliminary data.</text>
</comment>
<proteinExistence type="predicted"/>
<gene>
    <name evidence="2" type="ORF">EDD33_1784</name>
</gene>
<protein>
    <submittedName>
        <fullName evidence="2">Uncharacterized protein</fullName>
    </submittedName>
</protein>
<dbReference type="RefSeq" id="WP_170169746.1">
    <property type="nucleotide sequence ID" value="NZ_RKHO01000001.1"/>
</dbReference>
<organism evidence="2 3">
    <name type="scientific">Nocardioides aurantiacus</name>
    <dbReference type="NCBI Taxonomy" id="86796"/>
    <lineage>
        <taxon>Bacteria</taxon>
        <taxon>Bacillati</taxon>
        <taxon>Actinomycetota</taxon>
        <taxon>Actinomycetes</taxon>
        <taxon>Propionibacteriales</taxon>
        <taxon>Nocardioidaceae</taxon>
        <taxon>Nocardioides</taxon>
    </lineage>
</organism>
<sequence>MSEKPDEPNTPATERPDEDTDEFHLDPPKYDKVREGGDWKPIAGNEEAAE</sequence>
<keyword evidence="3" id="KW-1185">Reference proteome</keyword>
<dbReference type="Proteomes" id="UP000281738">
    <property type="component" value="Unassembled WGS sequence"/>
</dbReference>
<evidence type="ECO:0000256" key="1">
    <source>
        <dbReference type="SAM" id="MobiDB-lite"/>
    </source>
</evidence>
<feature type="region of interest" description="Disordered" evidence="1">
    <location>
        <begin position="1"/>
        <end position="50"/>
    </location>
</feature>
<accession>A0A3N2CU47</accession>
<feature type="compositionally biased region" description="Basic and acidic residues" evidence="1">
    <location>
        <begin position="22"/>
        <end position="38"/>
    </location>
</feature>
<name>A0A3N2CU47_9ACTN</name>
<reference evidence="2 3" key="1">
    <citation type="submission" date="2018-11" db="EMBL/GenBank/DDBJ databases">
        <title>Sequencing the genomes of 1000 actinobacteria strains.</title>
        <authorList>
            <person name="Klenk H.-P."/>
        </authorList>
    </citation>
    <scope>NUCLEOTIDE SEQUENCE [LARGE SCALE GENOMIC DNA]</scope>
    <source>
        <strain evidence="2 3">DSM 12652</strain>
    </source>
</reference>
<evidence type="ECO:0000313" key="2">
    <source>
        <dbReference type="EMBL" id="ROR90928.1"/>
    </source>
</evidence>
<evidence type="ECO:0000313" key="3">
    <source>
        <dbReference type="Proteomes" id="UP000281738"/>
    </source>
</evidence>
<dbReference type="AlphaFoldDB" id="A0A3N2CU47"/>
<dbReference type="EMBL" id="RKHO01000001">
    <property type="protein sequence ID" value="ROR90928.1"/>
    <property type="molecule type" value="Genomic_DNA"/>
</dbReference>